<evidence type="ECO:0000313" key="4">
    <source>
        <dbReference type="Proteomes" id="UP001418222"/>
    </source>
</evidence>
<evidence type="ECO:0000259" key="2">
    <source>
        <dbReference type="Pfam" id="PF03732"/>
    </source>
</evidence>
<dbReference type="Pfam" id="PF03732">
    <property type="entry name" value="Retrotrans_gag"/>
    <property type="match status" value="1"/>
</dbReference>
<accession>A0AAP0GFQ7</accession>
<dbReference type="Proteomes" id="UP001418222">
    <property type="component" value="Unassembled WGS sequence"/>
</dbReference>
<dbReference type="PANTHER" id="PTHR33223:SF10">
    <property type="entry name" value="AMINOTRANSFERASE-LIKE PLANT MOBILE DOMAIN-CONTAINING PROTEIN"/>
    <property type="match status" value="1"/>
</dbReference>
<name>A0AAP0GFQ7_9ASPA</name>
<gene>
    <name evidence="3" type="ORF">KSP39_PZI000299</name>
</gene>
<sequence>MTYYTGKDDPVQHVQWFEDVVSIRQMSDAFKCRLFAITLKEKARDWFHQLPASSIYSFEDLRRGFLLRFSTSKKRKKEAECLFAVRQGPEETLGHYVDRFQEEILLVQEVPGYALMLAFTLGLRPGFFSMELKRVPPLSFEELMERAAKEIDFERANPAFARKLARLAEDDVKEPVVGKQREQREPREDRRREEPRGQGQQHGGGQGAKQPTGLEASGGSPPGPGRTSGKR</sequence>
<dbReference type="EMBL" id="JBBWWQ010000001">
    <property type="protein sequence ID" value="KAK8957600.1"/>
    <property type="molecule type" value="Genomic_DNA"/>
</dbReference>
<evidence type="ECO:0000256" key="1">
    <source>
        <dbReference type="SAM" id="MobiDB-lite"/>
    </source>
</evidence>
<feature type="region of interest" description="Disordered" evidence="1">
    <location>
        <begin position="172"/>
        <end position="231"/>
    </location>
</feature>
<protein>
    <recommendedName>
        <fullName evidence="2">Retrotransposon gag domain-containing protein</fullName>
    </recommendedName>
</protein>
<feature type="compositionally biased region" description="Basic and acidic residues" evidence="1">
    <location>
        <begin position="172"/>
        <end position="196"/>
    </location>
</feature>
<evidence type="ECO:0000313" key="3">
    <source>
        <dbReference type="EMBL" id="KAK8957600.1"/>
    </source>
</evidence>
<proteinExistence type="predicted"/>
<organism evidence="3 4">
    <name type="scientific">Platanthera zijinensis</name>
    <dbReference type="NCBI Taxonomy" id="2320716"/>
    <lineage>
        <taxon>Eukaryota</taxon>
        <taxon>Viridiplantae</taxon>
        <taxon>Streptophyta</taxon>
        <taxon>Embryophyta</taxon>
        <taxon>Tracheophyta</taxon>
        <taxon>Spermatophyta</taxon>
        <taxon>Magnoliopsida</taxon>
        <taxon>Liliopsida</taxon>
        <taxon>Asparagales</taxon>
        <taxon>Orchidaceae</taxon>
        <taxon>Orchidoideae</taxon>
        <taxon>Orchideae</taxon>
        <taxon>Orchidinae</taxon>
        <taxon>Platanthera</taxon>
    </lineage>
</organism>
<keyword evidence="4" id="KW-1185">Reference proteome</keyword>
<dbReference type="AlphaFoldDB" id="A0AAP0GFQ7"/>
<comment type="caution">
    <text evidence="3">The sequence shown here is derived from an EMBL/GenBank/DDBJ whole genome shotgun (WGS) entry which is preliminary data.</text>
</comment>
<reference evidence="3 4" key="1">
    <citation type="journal article" date="2022" name="Nat. Plants">
        <title>Genomes of leafy and leafless Platanthera orchids illuminate the evolution of mycoheterotrophy.</title>
        <authorList>
            <person name="Li M.H."/>
            <person name="Liu K.W."/>
            <person name="Li Z."/>
            <person name="Lu H.C."/>
            <person name="Ye Q.L."/>
            <person name="Zhang D."/>
            <person name="Wang J.Y."/>
            <person name="Li Y.F."/>
            <person name="Zhong Z.M."/>
            <person name="Liu X."/>
            <person name="Yu X."/>
            <person name="Liu D.K."/>
            <person name="Tu X.D."/>
            <person name="Liu B."/>
            <person name="Hao Y."/>
            <person name="Liao X.Y."/>
            <person name="Jiang Y.T."/>
            <person name="Sun W.H."/>
            <person name="Chen J."/>
            <person name="Chen Y.Q."/>
            <person name="Ai Y."/>
            <person name="Zhai J.W."/>
            <person name="Wu S.S."/>
            <person name="Zhou Z."/>
            <person name="Hsiao Y.Y."/>
            <person name="Wu W.L."/>
            <person name="Chen Y.Y."/>
            <person name="Lin Y.F."/>
            <person name="Hsu J.L."/>
            <person name="Li C.Y."/>
            <person name="Wang Z.W."/>
            <person name="Zhao X."/>
            <person name="Zhong W.Y."/>
            <person name="Ma X.K."/>
            <person name="Ma L."/>
            <person name="Huang J."/>
            <person name="Chen G.Z."/>
            <person name="Huang M.Z."/>
            <person name="Huang L."/>
            <person name="Peng D.H."/>
            <person name="Luo Y.B."/>
            <person name="Zou S.Q."/>
            <person name="Chen S.P."/>
            <person name="Lan S."/>
            <person name="Tsai W.C."/>
            <person name="Van de Peer Y."/>
            <person name="Liu Z.J."/>
        </authorList>
    </citation>
    <scope>NUCLEOTIDE SEQUENCE [LARGE SCALE GENOMIC DNA]</scope>
    <source>
        <strain evidence="3">Lor287</strain>
    </source>
</reference>
<dbReference type="PANTHER" id="PTHR33223">
    <property type="entry name" value="CCHC-TYPE DOMAIN-CONTAINING PROTEIN"/>
    <property type="match status" value="1"/>
</dbReference>
<feature type="domain" description="Retrotransposon gag" evidence="2">
    <location>
        <begin position="33"/>
        <end position="125"/>
    </location>
</feature>
<dbReference type="InterPro" id="IPR005162">
    <property type="entry name" value="Retrotrans_gag_dom"/>
</dbReference>